<dbReference type="GeneID" id="37046379"/>
<evidence type="ECO:0000313" key="4">
    <source>
        <dbReference type="Proteomes" id="UP000245768"/>
    </source>
</evidence>
<accession>A0A316YIW2</accession>
<feature type="chain" id="PRO_5016252203" evidence="2">
    <location>
        <begin position="24"/>
        <end position="242"/>
    </location>
</feature>
<dbReference type="EMBL" id="KZ819637">
    <property type="protein sequence ID" value="PWN89367.1"/>
    <property type="molecule type" value="Genomic_DNA"/>
</dbReference>
<dbReference type="RefSeq" id="XP_025376565.1">
    <property type="nucleotide sequence ID" value="XM_025524463.1"/>
</dbReference>
<dbReference type="Proteomes" id="UP000245768">
    <property type="component" value="Unassembled WGS sequence"/>
</dbReference>
<name>A0A316YIW2_9BASI</name>
<protein>
    <submittedName>
        <fullName evidence="3">Uncharacterized protein</fullName>
    </submittedName>
</protein>
<feature type="compositionally biased region" description="Polar residues" evidence="1">
    <location>
        <begin position="222"/>
        <end position="235"/>
    </location>
</feature>
<keyword evidence="2" id="KW-0732">Signal</keyword>
<reference evidence="3 4" key="1">
    <citation type="journal article" date="2018" name="Mol. Biol. Evol.">
        <title>Broad Genomic Sampling Reveals a Smut Pathogenic Ancestry of the Fungal Clade Ustilaginomycotina.</title>
        <authorList>
            <person name="Kijpornyongpan T."/>
            <person name="Mondo S.J."/>
            <person name="Barry K."/>
            <person name="Sandor L."/>
            <person name="Lee J."/>
            <person name="Lipzen A."/>
            <person name="Pangilinan J."/>
            <person name="LaButti K."/>
            <person name="Hainaut M."/>
            <person name="Henrissat B."/>
            <person name="Grigoriev I.V."/>
            <person name="Spatafora J.W."/>
            <person name="Aime M.C."/>
        </authorList>
    </citation>
    <scope>NUCLEOTIDE SEQUENCE [LARGE SCALE GENOMIC DNA]</scope>
    <source>
        <strain evidence="3 4">MCA 4198</strain>
    </source>
</reference>
<proteinExistence type="predicted"/>
<evidence type="ECO:0000256" key="2">
    <source>
        <dbReference type="SAM" id="SignalP"/>
    </source>
</evidence>
<evidence type="ECO:0000256" key="1">
    <source>
        <dbReference type="SAM" id="MobiDB-lite"/>
    </source>
</evidence>
<evidence type="ECO:0000313" key="3">
    <source>
        <dbReference type="EMBL" id="PWN89367.1"/>
    </source>
</evidence>
<sequence>MHITIALTFGFIGLLAAIQSVEIQQPPTQTPKHATHYCVSYWPSDYYQDLTRQGDVSYDDIVCKKFHKMDIDHYKDEVPIERTRLVLHQIRVDYASKEKLSNIQIKYDQPEHRSNIGSTITNRAPKGKDLLNPLERKVNSLSRRATTNSGSSSYGLHFWNGDTSTHCMFTSEYLAAGGVYPYPLTIWGDSSVPAEGIQCFYLAHLPIYQIPKPSGAGRKRGTSSTGRTSDINSISGDPAVSL</sequence>
<gene>
    <name evidence="3" type="ORF">FA10DRAFT_295251</name>
</gene>
<dbReference type="AlphaFoldDB" id="A0A316YIW2"/>
<feature type="signal peptide" evidence="2">
    <location>
        <begin position="1"/>
        <end position="23"/>
    </location>
</feature>
<organism evidence="3 4">
    <name type="scientific">Acaromyces ingoldii</name>
    <dbReference type="NCBI Taxonomy" id="215250"/>
    <lineage>
        <taxon>Eukaryota</taxon>
        <taxon>Fungi</taxon>
        <taxon>Dikarya</taxon>
        <taxon>Basidiomycota</taxon>
        <taxon>Ustilaginomycotina</taxon>
        <taxon>Exobasidiomycetes</taxon>
        <taxon>Exobasidiales</taxon>
        <taxon>Cryptobasidiaceae</taxon>
        <taxon>Acaromyces</taxon>
    </lineage>
</organism>
<dbReference type="InParanoid" id="A0A316YIW2"/>
<keyword evidence="4" id="KW-1185">Reference proteome</keyword>
<feature type="region of interest" description="Disordered" evidence="1">
    <location>
        <begin position="213"/>
        <end position="242"/>
    </location>
</feature>